<keyword evidence="2" id="KW-0732">Signal</keyword>
<name>A0AAQ3R9C7_9PEZI</name>
<feature type="compositionally biased region" description="Polar residues" evidence="1">
    <location>
        <begin position="322"/>
        <end position="335"/>
    </location>
</feature>
<protein>
    <submittedName>
        <fullName evidence="3">Uncharacterized protein</fullName>
    </submittedName>
</protein>
<organism evidence="3 4">
    <name type="scientific">Acrodontium crateriforme</name>
    <dbReference type="NCBI Taxonomy" id="150365"/>
    <lineage>
        <taxon>Eukaryota</taxon>
        <taxon>Fungi</taxon>
        <taxon>Dikarya</taxon>
        <taxon>Ascomycota</taxon>
        <taxon>Pezizomycotina</taxon>
        <taxon>Dothideomycetes</taxon>
        <taxon>Dothideomycetidae</taxon>
        <taxon>Mycosphaerellales</taxon>
        <taxon>Teratosphaeriaceae</taxon>
        <taxon>Acrodontium</taxon>
    </lineage>
</organism>
<keyword evidence="4" id="KW-1185">Reference proteome</keyword>
<dbReference type="AlphaFoldDB" id="A0AAQ3R9C7"/>
<feature type="compositionally biased region" description="Low complexity" evidence="1">
    <location>
        <begin position="273"/>
        <end position="321"/>
    </location>
</feature>
<evidence type="ECO:0000256" key="1">
    <source>
        <dbReference type="SAM" id="MobiDB-lite"/>
    </source>
</evidence>
<sequence length="398" mass="40553">MGPTRFGLILMLYATRAIAGPLPRYANSTGLAVAPSLAALSSWLPSIGLESSNVDSCTSMTPSSVSISTLPQNVEVSTVTSFSFSYQPVTSSASVSSNVQQSVDSTTGQRGTTTLTLYTTIFPTESSSTEDTLISSTSPETVPAVTTSSQYSIGGLTVYSSSVAGPYYNSSTQLPSNSSSILIIPTLSESISSIVSETLTSSILSTDNAVPTISTISAQPVYTYGSLVLSYPAPSSTEFTEMVSTATLSSSPGSLVGQTSSTASYATDTTSFAYPVPESSSSTPQSTVSTETVDQQSSEAVSSSLSSPETSAETSSSTLNSFDSTTTSSIVTSQATHHHHGRPTGLPSIVTESSPAATAGSSASSEIPGITIVPVNPSAVYVTVTVTTTDAGATTTIQ</sequence>
<feature type="signal peptide" evidence="2">
    <location>
        <begin position="1"/>
        <end position="19"/>
    </location>
</feature>
<dbReference type="EMBL" id="CP138583">
    <property type="protein sequence ID" value="WPH00511.1"/>
    <property type="molecule type" value="Genomic_DNA"/>
</dbReference>
<dbReference type="Proteomes" id="UP001303373">
    <property type="component" value="Chromosome 4"/>
</dbReference>
<feature type="compositionally biased region" description="Low complexity" evidence="1">
    <location>
        <begin position="353"/>
        <end position="365"/>
    </location>
</feature>
<feature type="chain" id="PRO_5042911997" evidence="2">
    <location>
        <begin position="20"/>
        <end position="398"/>
    </location>
</feature>
<gene>
    <name evidence="3" type="ORF">R9X50_00334000</name>
</gene>
<proteinExistence type="predicted"/>
<evidence type="ECO:0000313" key="4">
    <source>
        <dbReference type="Proteomes" id="UP001303373"/>
    </source>
</evidence>
<evidence type="ECO:0000256" key="2">
    <source>
        <dbReference type="SAM" id="SignalP"/>
    </source>
</evidence>
<reference evidence="3 4" key="1">
    <citation type="submission" date="2023-11" db="EMBL/GenBank/DDBJ databases">
        <title>An acidophilic fungus is an integral part of prey digestion in a carnivorous sundew plant.</title>
        <authorList>
            <person name="Tsai I.J."/>
        </authorList>
    </citation>
    <scope>NUCLEOTIDE SEQUENCE [LARGE SCALE GENOMIC DNA]</scope>
    <source>
        <strain evidence="3">169a</strain>
    </source>
</reference>
<accession>A0AAQ3R9C7</accession>
<evidence type="ECO:0000313" key="3">
    <source>
        <dbReference type="EMBL" id="WPH00511.1"/>
    </source>
</evidence>
<feature type="region of interest" description="Disordered" evidence="1">
    <location>
        <begin position="273"/>
        <end position="369"/>
    </location>
</feature>